<comment type="caution">
    <text evidence="1">The sequence shown here is derived from an EMBL/GenBank/DDBJ whole genome shotgun (WGS) entry which is preliminary data.</text>
</comment>
<dbReference type="EMBL" id="AYYC01000620">
    <property type="protein sequence ID" value="ETK04674.1"/>
    <property type="molecule type" value="Genomic_DNA"/>
</dbReference>
<gene>
    <name evidence="1" type="ORF">T229_07310</name>
</gene>
<name>W2CBT0_9BACT</name>
<dbReference type="AlphaFoldDB" id="W2CBT0"/>
<accession>W2CBT0</accession>
<protein>
    <recommendedName>
        <fullName evidence="3">Phage head morphogenesis domain-containing protein</fullName>
    </recommendedName>
</protein>
<evidence type="ECO:0000313" key="1">
    <source>
        <dbReference type="EMBL" id="ETK04674.1"/>
    </source>
</evidence>
<dbReference type="Proteomes" id="UP000018872">
    <property type="component" value="Unassembled WGS sequence"/>
</dbReference>
<reference evidence="1 2" key="1">
    <citation type="submission" date="2013-11" db="EMBL/GenBank/DDBJ databases">
        <title>Single cell genomics of uncultured Tannerella BU063 (oral taxon 286).</title>
        <authorList>
            <person name="Beall C.J."/>
            <person name="Campbell A.G."/>
            <person name="Griffen A.L."/>
            <person name="Podar M."/>
            <person name="Leys E.J."/>
        </authorList>
    </citation>
    <scope>NUCLEOTIDE SEQUENCE [LARGE SCALE GENOMIC DNA]</scope>
    <source>
        <strain evidence="1">Cell 5</strain>
    </source>
</reference>
<evidence type="ECO:0000313" key="2">
    <source>
        <dbReference type="Proteomes" id="UP000018872"/>
    </source>
</evidence>
<evidence type="ECO:0008006" key="3">
    <source>
        <dbReference type="Google" id="ProtNLM"/>
    </source>
</evidence>
<dbReference type="PATRIC" id="fig|1410950.3.peg.981"/>
<organism evidence="1 2">
    <name type="scientific">Tannerella sp. oral taxon BU063 isolate Cell 5</name>
    <dbReference type="NCBI Taxonomy" id="1410950"/>
    <lineage>
        <taxon>Bacteria</taxon>
        <taxon>Pseudomonadati</taxon>
        <taxon>Bacteroidota</taxon>
        <taxon>Bacteroidia</taxon>
        <taxon>Bacteroidales</taxon>
        <taxon>Tannerellaceae</taxon>
        <taxon>Tannerella</taxon>
    </lineage>
</organism>
<proteinExistence type="predicted"/>
<sequence length="432" mass="50313">MNKYIEQALKDLYNKEVDPRREPVPALYGGFLRTYNHAVDQSIDKKQQRTLARQFKNNNEVFSAFRAHRMSRDMAAQMVDKEGNLKSFDRFRKDVEPIADHHVRQWLRTEYDMALSRAHLASEWETYEADRDIMPNLRWVESTAITPDVVHSSFWGMVRPVDDAFWAAHHPGDHWGCQCSLEQTDDPVTPLSDEVIRKAPPPSPGLEENPGKTRRFFSDRSPYFPGSCETCPFRHLLKEPRTEKDCYNCPAAIEAFKQAYAKDTEVIFEYNGHTLEVHADVDRENSDYKNVVDVCKTFVRQGKSCVMTPKLNGDMNINPKHDAVYHTLKGTAFSTKCPDIRLGEYWYEHEGYDQENKGKSPDNKRPYSEMMGRGLKQSNRIIIEDCGMDISWMKDNIRTRIYKEGQDIEEVWLHLGEGQLLLLWKRRGDDHQ</sequence>